<gene>
    <name evidence="2" type="ORF">PVAP13_7KG277755</name>
</gene>
<accession>A0A8T0QJV3</accession>
<keyword evidence="1" id="KW-0812">Transmembrane</keyword>
<keyword evidence="1" id="KW-0472">Membrane</keyword>
<comment type="caution">
    <text evidence="2">The sequence shown here is derived from an EMBL/GenBank/DDBJ whole genome shotgun (WGS) entry which is preliminary data.</text>
</comment>
<keyword evidence="3" id="KW-1185">Reference proteome</keyword>
<dbReference type="AlphaFoldDB" id="A0A8T0QJV3"/>
<name>A0A8T0QJV3_PANVG</name>
<dbReference type="EMBL" id="CM029049">
    <property type="protein sequence ID" value="KAG2573785.1"/>
    <property type="molecule type" value="Genomic_DNA"/>
</dbReference>
<proteinExistence type="predicted"/>
<keyword evidence="1" id="KW-1133">Transmembrane helix</keyword>
<sequence>MPRRRRIRSRPGPGATATSLLLHGVSTDGRGDECGGASVLRRLGFWILVRFLAAAAMRPLAGLLLLRAPPSEAAVAGGIIWRSFGRVCREGFPWWPVFLGGIDEAKAATAQRNVVSRLLPHSGGAFLRRRRWCRGVLCWRSGLVLLRLGQVILLLVSFFFKGMEHASEFEDGGWLDLSQPSLGGGGRRWRA</sequence>
<evidence type="ECO:0000313" key="3">
    <source>
        <dbReference type="Proteomes" id="UP000823388"/>
    </source>
</evidence>
<feature type="transmembrane region" description="Helical" evidence="1">
    <location>
        <begin position="137"/>
        <end position="160"/>
    </location>
</feature>
<evidence type="ECO:0000256" key="1">
    <source>
        <dbReference type="SAM" id="Phobius"/>
    </source>
</evidence>
<reference evidence="2" key="1">
    <citation type="submission" date="2020-05" db="EMBL/GenBank/DDBJ databases">
        <title>WGS assembly of Panicum virgatum.</title>
        <authorList>
            <person name="Lovell J.T."/>
            <person name="Jenkins J."/>
            <person name="Shu S."/>
            <person name="Juenger T.E."/>
            <person name="Schmutz J."/>
        </authorList>
    </citation>
    <scope>NUCLEOTIDE SEQUENCE</scope>
    <source>
        <strain evidence="2">AP13</strain>
    </source>
</reference>
<protein>
    <submittedName>
        <fullName evidence="2">Uncharacterized protein</fullName>
    </submittedName>
</protein>
<organism evidence="2 3">
    <name type="scientific">Panicum virgatum</name>
    <name type="common">Blackwell switchgrass</name>
    <dbReference type="NCBI Taxonomy" id="38727"/>
    <lineage>
        <taxon>Eukaryota</taxon>
        <taxon>Viridiplantae</taxon>
        <taxon>Streptophyta</taxon>
        <taxon>Embryophyta</taxon>
        <taxon>Tracheophyta</taxon>
        <taxon>Spermatophyta</taxon>
        <taxon>Magnoliopsida</taxon>
        <taxon>Liliopsida</taxon>
        <taxon>Poales</taxon>
        <taxon>Poaceae</taxon>
        <taxon>PACMAD clade</taxon>
        <taxon>Panicoideae</taxon>
        <taxon>Panicodae</taxon>
        <taxon>Paniceae</taxon>
        <taxon>Panicinae</taxon>
        <taxon>Panicum</taxon>
        <taxon>Panicum sect. Hiantes</taxon>
    </lineage>
</organism>
<evidence type="ECO:0000313" key="2">
    <source>
        <dbReference type="EMBL" id="KAG2573785.1"/>
    </source>
</evidence>
<dbReference type="Proteomes" id="UP000823388">
    <property type="component" value="Chromosome 7K"/>
</dbReference>